<dbReference type="Gene3D" id="3.30.420.10">
    <property type="entry name" value="Ribonuclease H-like superfamily/Ribonuclease H"/>
    <property type="match status" value="1"/>
</dbReference>
<dbReference type="Proteomes" id="UP000188268">
    <property type="component" value="Unassembled WGS sequence"/>
</dbReference>
<dbReference type="PANTHER" id="PTHR47723">
    <property type="entry name" value="OS05G0353850 PROTEIN"/>
    <property type="match status" value="1"/>
</dbReference>
<dbReference type="InterPro" id="IPR036397">
    <property type="entry name" value="RNaseH_sf"/>
</dbReference>
<organism evidence="2 3">
    <name type="scientific">Corchorus capsularis</name>
    <name type="common">Jute</name>
    <dbReference type="NCBI Taxonomy" id="210143"/>
    <lineage>
        <taxon>Eukaryota</taxon>
        <taxon>Viridiplantae</taxon>
        <taxon>Streptophyta</taxon>
        <taxon>Embryophyta</taxon>
        <taxon>Tracheophyta</taxon>
        <taxon>Spermatophyta</taxon>
        <taxon>Magnoliopsida</taxon>
        <taxon>eudicotyledons</taxon>
        <taxon>Gunneridae</taxon>
        <taxon>Pentapetalae</taxon>
        <taxon>rosids</taxon>
        <taxon>malvids</taxon>
        <taxon>Malvales</taxon>
        <taxon>Malvaceae</taxon>
        <taxon>Grewioideae</taxon>
        <taxon>Apeibeae</taxon>
        <taxon>Corchorus</taxon>
    </lineage>
</organism>
<dbReference type="Pfam" id="PF13456">
    <property type="entry name" value="RVT_3"/>
    <property type="match status" value="1"/>
</dbReference>
<reference evidence="2 3" key="1">
    <citation type="submission" date="2013-09" db="EMBL/GenBank/DDBJ databases">
        <title>Corchorus capsularis genome sequencing.</title>
        <authorList>
            <person name="Alam M."/>
            <person name="Haque M.S."/>
            <person name="Islam M.S."/>
            <person name="Emdad E.M."/>
            <person name="Islam M.M."/>
            <person name="Ahmed B."/>
            <person name="Halim A."/>
            <person name="Hossen Q.M.M."/>
            <person name="Hossain M.Z."/>
            <person name="Ahmed R."/>
            <person name="Khan M.M."/>
            <person name="Islam R."/>
            <person name="Rashid M.M."/>
            <person name="Khan S.A."/>
            <person name="Rahman M.S."/>
            <person name="Alam M."/>
        </authorList>
    </citation>
    <scope>NUCLEOTIDE SEQUENCE [LARGE SCALE GENOMIC DNA]</scope>
    <source>
        <strain evidence="3">cv. CVL-1</strain>
        <tissue evidence="2">Whole seedling</tissue>
    </source>
</reference>
<name>A0A1R3JQA8_COCAP</name>
<dbReference type="OrthoDB" id="1841727at2759"/>
<dbReference type="Gramene" id="OMO96990">
    <property type="protein sequence ID" value="OMO96990"/>
    <property type="gene ID" value="CCACVL1_04722"/>
</dbReference>
<evidence type="ECO:0000313" key="2">
    <source>
        <dbReference type="EMBL" id="OMO96990.1"/>
    </source>
</evidence>
<sequence>MLRGLEKGMAVIGNGRGSLRRRVRRVTGVVIGCCFGRESRVRIIKGDDVLDTRCRIIVKSGHDTSIWFDRWLTNCDSNLRSLNSGPLHRNEDLLRVADCLDGKLSMLLVFRLNCGVRDGFKLALDKRIIMLEETIDAQVVIDLIHKAIVNLHPLGNLITDCRNLMSQFHRLKFLHCYREGNRFANVLTNLGRSFEDNFPVSDCIPYSVFDVFMDDIMGLSMPRLVNA</sequence>
<comment type="caution">
    <text evidence="2">The sequence shown here is derived from an EMBL/GenBank/DDBJ whole genome shotgun (WGS) entry which is preliminary data.</text>
</comment>
<protein>
    <submittedName>
        <fullName evidence="2">Putative ribonuclease H protein</fullName>
    </submittedName>
</protein>
<proteinExistence type="predicted"/>
<keyword evidence="3" id="KW-1185">Reference proteome</keyword>
<dbReference type="PANTHER" id="PTHR47723:SF19">
    <property type="entry name" value="POLYNUCLEOTIDYL TRANSFERASE, RIBONUCLEASE H-LIKE SUPERFAMILY PROTEIN"/>
    <property type="match status" value="1"/>
</dbReference>
<dbReference type="GO" id="GO:0004523">
    <property type="term" value="F:RNA-DNA hybrid ribonuclease activity"/>
    <property type="evidence" value="ECO:0007669"/>
    <property type="project" value="InterPro"/>
</dbReference>
<dbReference type="InterPro" id="IPR002156">
    <property type="entry name" value="RNaseH_domain"/>
</dbReference>
<dbReference type="AlphaFoldDB" id="A0A1R3JQA8"/>
<dbReference type="EMBL" id="AWWV01007312">
    <property type="protein sequence ID" value="OMO96990.1"/>
    <property type="molecule type" value="Genomic_DNA"/>
</dbReference>
<feature type="domain" description="RNase H type-1" evidence="1">
    <location>
        <begin position="116"/>
        <end position="189"/>
    </location>
</feature>
<dbReference type="CDD" id="cd06222">
    <property type="entry name" value="RNase_H_like"/>
    <property type="match status" value="1"/>
</dbReference>
<evidence type="ECO:0000259" key="1">
    <source>
        <dbReference type="Pfam" id="PF13456"/>
    </source>
</evidence>
<evidence type="ECO:0000313" key="3">
    <source>
        <dbReference type="Proteomes" id="UP000188268"/>
    </source>
</evidence>
<gene>
    <name evidence="2" type="ORF">CCACVL1_04722</name>
</gene>
<dbReference type="InterPro" id="IPR053151">
    <property type="entry name" value="RNase_H-like"/>
</dbReference>
<accession>A0A1R3JQA8</accession>
<dbReference type="GO" id="GO:0003676">
    <property type="term" value="F:nucleic acid binding"/>
    <property type="evidence" value="ECO:0007669"/>
    <property type="project" value="InterPro"/>
</dbReference>
<dbReference type="InterPro" id="IPR044730">
    <property type="entry name" value="RNase_H-like_dom_plant"/>
</dbReference>